<gene>
    <name evidence="5" type="ORF">AG1IA_10012</name>
</gene>
<keyword evidence="4" id="KW-0812">Transmembrane</keyword>
<protein>
    <recommendedName>
        <fullName evidence="7">Short chain dehydrogenase domain-containing protein</fullName>
    </recommendedName>
</protein>
<evidence type="ECO:0008006" key="7">
    <source>
        <dbReference type="Google" id="ProtNLM"/>
    </source>
</evidence>
<dbReference type="HOGENOM" id="CLU_010194_12_3_1"/>
<proteinExistence type="inferred from homology"/>
<dbReference type="Pfam" id="PF00106">
    <property type="entry name" value="adh_short"/>
    <property type="match status" value="1"/>
</dbReference>
<keyword evidence="4" id="KW-0472">Membrane</keyword>
<dbReference type="PRINTS" id="PR00081">
    <property type="entry name" value="GDHRDH"/>
</dbReference>
<dbReference type="PANTHER" id="PTHR43618">
    <property type="entry name" value="7-ALPHA-HYDROXYSTEROID DEHYDROGENASE"/>
    <property type="match status" value="1"/>
</dbReference>
<evidence type="ECO:0000256" key="2">
    <source>
        <dbReference type="ARBA" id="ARBA00022857"/>
    </source>
</evidence>
<dbReference type="InterPro" id="IPR002347">
    <property type="entry name" value="SDR_fam"/>
</dbReference>
<comment type="similarity">
    <text evidence="1">Belongs to the short-chain dehydrogenases/reductases (SDR) family.</text>
</comment>
<dbReference type="Proteomes" id="UP000011668">
    <property type="component" value="Unassembled WGS sequence"/>
</dbReference>
<keyword evidence="2" id="KW-0521">NADP</keyword>
<keyword evidence="3" id="KW-0560">Oxidoreductase</keyword>
<keyword evidence="4" id="KW-1133">Transmembrane helix</keyword>
<feature type="transmembrane region" description="Helical" evidence="4">
    <location>
        <begin position="55"/>
        <end position="74"/>
    </location>
</feature>
<dbReference type="STRING" id="983506.L8WGP6"/>
<dbReference type="OrthoDB" id="3819888at2759"/>
<keyword evidence="6" id="KW-1185">Reference proteome</keyword>
<dbReference type="AlphaFoldDB" id="L8WGP6"/>
<comment type="caution">
    <text evidence="5">The sequence shown here is derived from an EMBL/GenBank/DDBJ whole genome shotgun (WGS) entry which is preliminary data.</text>
</comment>
<dbReference type="PANTHER" id="PTHR43618:SF4">
    <property type="entry name" value="SHORT CHAIN DEHYDROGENASE_REDUCTASE FAMILY (AFU_ORTHOLOGUE AFUA_7G04540)"/>
    <property type="match status" value="1"/>
</dbReference>
<dbReference type="GO" id="GO:0016491">
    <property type="term" value="F:oxidoreductase activity"/>
    <property type="evidence" value="ECO:0007669"/>
    <property type="project" value="UniProtKB-KW"/>
</dbReference>
<evidence type="ECO:0000256" key="4">
    <source>
        <dbReference type="SAM" id="Phobius"/>
    </source>
</evidence>
<reference evidence="5 6" key="1">
    <citation type="journal article" date="2013" name="Nat. Commun.">
        <title>The evolution and pathogenic mechanisms of the rice sheath blight pathogen.</title>
        <authorList>
            <person name="Zheng A."/>
            <person name="Lin R."/>
            <person name="Xu L."/>
            <person name="Qin P."/>
            <person name="Tang C."/>
            <person name="Ai P."/>
            <person name="Zhang D."/>
            <person name="Liu Y."/>
            <person name="Sun Z."/>
            <person name="Feng H."/>
            <person name="Wang Y."/>
            <person name="Chen Y."/>
            <person name="Liang X."/>
            <person name="Fu R."/>
            <person name="Li Q."/>
            <person name="Zhang J."/>
            <person name="Yu X."/>
            <person name="Xie Z."/>
            <person name="Ding L."/>
            <person name="Guan P."/>
            <person name="Tang J."/>
            <person name="Liang Y."/>
            <person name="Wang S."/>
            <person name="Deng Q."/>
            <person name="Li S."/>
            <person name="Zhu J."/>
            <person name="Wang L."/>
            <person name="Liu H."/>
            <person name="Li P."/>
        </authorList>
    </citation>
    <scope>NUCLEOTIDE SEQUENCE [LARGE SCALE GENOMIC DNA]</scope>
    <source>
        <strain evidence="6">AG-1 IA</strain>
    </source>
</reference>
<dbReference type="InterPro" id="IPR052178">
    <property type="entry name" value="Sec_Metab_Biosynth_SDR"/>
</dbReference>
<dbReference type="EMBL" id="AFRT01004747">
    <property type="protein sequence ID" value="ELU35958.1"/>
    <property type="molecule type" value="Genomic_DNA"/>
</dbReference>
<evidence type="ECO:0000256" key="1">
    <source>
        <dbReference type="ARBA" id="ARBA00006484"/>
    </source>
</evidence>
<evidence type="ECO:0000256" key="3">
    <source>
        <dbReference type="ARBA" id="ARBA00023002"/>
    </source>
</evidence>
<accession>L8WGP6</accession>
<evidence type="ECO:0000313" key="6">
    <source>
        <dbReference type="Proteomes" id="UP000011668"/>
    </source>
</evidence>
<evidence type="ECO:0000313" key="5">
    <source>
        <dbReference type="EMBL" id="ELU35958.1"/>
    </source>
</evidence>
<dbReference type="SUPFAM" id="SSF51735">
    <property type="entry name" value="NAD(P)-binding Rossmann-fold domains"/>
    <property type="match status" value="1"/>
</dbReference>
<sequence>MSWLYLRLRLAIKSAAITGPVSMFFNDPSASENKTPETLGNALFDNEKVEDWMGLYGNNVASIFFVTTAFLGLLSKASETRGAWSAGVINISSMSGQLRISENKVGAKAANIQLTKMFATELALKKIPVRINAIAPGVYPSEMTGEQGIHTLPGKEASEIAQGLRPIPFDRSGK</sequence>
<name>L8WGP6_THACA</name>
<organism evidence="5 6">
    <name type="scientific">Thanatephorus cucumeris (strain AG1-IA)</name>
    <name type="common">Rice sheath blight fungus</name>
    <name type="synonym">Rhizoctonia solani</name>
    <dbReference type="NCBI Taxonomy" id="983506"/>
    <lineage>
        <taxon>Eukaryota</taxon>
        <taxon>Fungi</taxon>
        <taxon>Dikarya</taxon>
        <taxon>Basidiomycota</taxon>
        <taxon>Agaricomycotina</taxon>
        <taxon>Agaricomycetes</taxon>
        <taxon>Cantharellales</taxon>
        <taxon>Ceratobasidiaceae</taxon>
        <taxon>Rhizoctonia</taxon>
        <taxon>Rhizoctonia solani AG-1</taxon>
    </lineage>
</organism>
<dbReference type="InterPro" id="IPR036291">
    <property type="entry name" value="NAD(P)-bd_dom_sf"/>
</dbReference>
<dbReference type="Gene3D" id="3.40.50.720">
    <property type="entry name" value="NAD(P)-binding Rossmann-like Domain"/>
    <property type="match status" value="1"/>
</dbReference>